<dbReference type="PANTHER" id="PTHR31900">
    <property type="entry name" value="F-BOX/RNI SUPERFAMILY PROTEIN-RELATED"/>
    <property type="match status" value="1"/>
</dbReference>
<dbReference type="EMBL" id="JAEFBJ010000013">
    <property type="protein sequence ID" value="KAG7538167.1"/>
    <property type="molecule type" value="Genomic_DNA"/>
</dbReference>
<dbReference type="InterPro" id="IPR001810">
    <property type="entry name" value="F-box_dom"/>
</dbReference>
<sequence>MYRDDDEEKRFSRFVYSSLLLHEAPVLESFRFKLDWKPSAIDIGVWVRTAVKRCVRELDIKIRSPRNSVILPWSLYSEGCRMLVTLKLSNTTLVDASSLPASSFPSLKNLSLVYMKYPSEKFVNEFLSNCPVLEDLVVVQCPDDNVTVLTVKIPSLKSLSLSKTWDLNYSKEDEACGFVIDAPFNAYPVGTVFHRLVHLTLYTCGTKWLELLMCLLRDSPKLQVLKFKHCNGFRGDIRKPRPFWNEPNSVPGCVLSSLETLEWVEYKGTEEEKEVVAFIFRSASCLKKATISSRSKDPVKKLEMLKELSFLSRISQLHDELLLGILSLLPNTKDVVATMVLSKRWRFLWMMVPRLVYDDSYQIIDYERFSTFVDRSLVFHKAPVIETLHFKLGHICGSGDTLIRAAEKCCVRQLIIEVDTCSNSETPVVLPRSFYNGGCRMLTTLTLTNAVLVDVSTPISFPSLKMLVLKSVTYPGDGYFRKLLASCPVLEYLSVQQCEDDNVSILSIRMPSLKHLFLYRHLIVGNDGDGFVIDTPSLEHLKIVDYSYGSRVVKNTMSRIITASIDIFSPQAKQLLGSLTSAKHLFLCLPTSKDAYPVGSIFRSLIHLTICTCETEWLNVLIRVLRDSPNLKTLKIVQYHYLWGEEPRPLWCKGNLQNLKALYLKGVGRMDLISQLPDAVLLVILSLLPAKDVVATMVLSKRWLFLWMLVPILVYDDSYQNIEYGRFSRFVDRSLLLHEVPTLKTLHFKLAQISGAVDIGVWTKAVLKRCVPELIIEIDFSSSTNSVILPRSLYTCCTMLVTLKLNSVILVDFSSLVTFPSLKTLSLLSVKYPNDEFVKKFLSNCLVLEALAVERDPNDNVTIFTVIVPSLKSLFLRESPNTFDDEARGFAIDAPSLEFFDIIDHRGGFCVFENNTPEILKAGVDVLYVHPGKILSSITSVKRLYLCLRHLKDAYPVGSVFHGLLHLKICTCETEWLNLLMCLLRDSPRLLSLKLIKYHELRVEKPRPCWNKPSSVSECMISSLETLEWVNYEGTEEEKELVAFILRTGSCLKNVTISSKTTDSDKKLEMIKELTLPSRRSPTCELAFH</sequence>
<reference evidence="2 3" key="1">
    <citation type="submission" date="2020-12" db="EMBL/GenBank/DDBJ databases">
        <title>Concerted genomic and epigenomic changes stabilize Arabidopsis allopolyploids.</title>
        <authorList>
            <person name="Chen Z."/>
        </authorList>
    </citation>
    <scope>NUCLEOTIDE SEQUENCE [LARGE SCALE GENOMIC DNA]</scope>
    <source>
        <strain evidence="2">As9502</strain>
        <tissue evidence="2">Leaf</tissue>
    </source>
</reference>
<dbReference type="InterPro" id="IPR055411">
    <property type="entry name" value="LRR_FXL15/At3g58940/PEG3-like"/>
</dbReference>
<evidence type="ECO:0000313" key="3">
    <source>
        <dbReference type="Proteomes" id="UP000694251"/>
    </source>
</evidence>
<dbReference type="CDD" id="cd22160">
    <property type="entry name" value="F-box_AtFBL13-like"/>
    <property type="match status" value="1"/>
</dbReference>
<name>A0A8T1Y046_ARASU</name>
<feature type="domain" description="F-box" evidence="1">
    <location>
        <begin position="670"/>
        <end position="722"/>
    </location>
</feature>
<gene>
    <name evidence="2" type="ORF">ISN44_As13g019760</name>
</gene>
<evidence type="ECO:0000313" key="2">
    <source>
        <dbReference type="EMBL" id="KAG7538167.1"/>
    </source>
</evidence>
<comment type="caution">
    <text evidence="2">The sequence shown here is derived from an EMBL/GenBank/DDBJ whole genome shotgun (WGS) entry which is preliminary data.</text>
</comment>
<dbReference type="PROSITE" id="PS50181">
    <property type="entry name" value="FBOX"/>
    <property type="match status" value="1"/>
</dbReference>
<dbReference type="SMART" id="SM00579">
    <property type="entry name" value="FBD"/>
    <property type="match status" value="2"/>
</dbReference>
<proteinExistence type="predicted"/>
<protein>
    <submittedName>
        <fullName evidence="2">Leucine-rich repeat 2</fullName>
    </submittedName>
</protein>
<keyword evidence="3" id="KW-1185">Reference proteome</keyword>
<dbReference type="Pfam" id="PF24758">
    <property type="entry name" value="LRR_At5g56370"/>
    <property type="match status" value="3"/>
</dbReference>
<accession>A0A8T1Y046</accession>
<dbReference type="SMART" id="SM00256">
    <property type="entry name" value="FBOX"/>
    <property type="match status" value="2"/>
</dbReference>
<dbReference type="InterPro" id="IPR053781">
    <property type="entry name" value="F-box_AtFBL13-like"/>
</dbReference>
<dbReference type="OrthoDB" id="1436850at2759"/>
<dbReference type="InterPro" id="IPR006566">
    <property type="entry name" value="FBD"/>
</dbReference>
<organism evidence="2 3">
    <name type="scientific">Arabidopsis suecica</name>
    <name type="common">Swedish thale-cress</name>
    <name type="synonym">Cardaminopsis suecica</name>
    <dbReference type="NCBI Taxonomy" id="45249"/>
    <lineage>
        <taxon>Eukaryota</taxon>
        <taxon>Viridiplantae</taxon>
        <taxon>Streptophyta</taxon>
        <taxon>Embryophyta</taxon>
        <taxon>Tracheophyta</taxon>
        <taxon>Spermatophyta</taxon>
        <taxon>Magnoliopsida</taxon>
        <taxon>eudicotyledons</taxon>
        <taxon>Gunneridae</taxon>
        <taxon>Pentapetalae</taxon>
        <taxon>rosids</taxon>
        <taxon>malvids</taxon>
        <taxon>Brassicales</taxon>
        <taxon>Brassicaceae</taxon>
        <taxon>Camelineae</taxon>
        <taxon>Arabidopsis</taxon>
    </lineage>
</organism>
<dbReference type="PANTHER" id="PTHR31900:SF34">
    <property type="entry name" value="EMB|CAB62440.1-RELATED"/>
    <property type="match status" value="1"/>
</dbReference>
<dbReference type="Proteomes" id="UP000694251">
    <property type="component" value="Chromosome 13"/>
</dbReference>
<dbReference type="Pfam" id="PF00646">
    <property type="entry name" value="F-box"/>
    <property type="match status" value="2"/>
</dbReference>
<dbReference type="AlphaFoldDB" id="A0A8T1Y046"/>
<dbReference type="InterPro" id="IPR050232">
    <property type="entry name" value="FBL13/AtMIF1-like"/>
</dbReference>
<dbReference type="Pfam" id="PF08387">
    <property type="entry name" value="FBD"/>
    <property type="match status" value="2"/>
</dbReference>
<evidence type="ECO:0000259" key="1">
    <source>
        <dbReference type="PROSITE" id="PS50181"/>
    </source>
</evidence>